<evidence type="ECO:0000313" key="1">
    <source>
        <dbReference type="EMBL" id="MFK2901961.1"/>
    </source>
</evidence>
<keyword evidence="2" id="KW-1185">Reference proteome</keyword>
<organism evidence="1 2">
    <name type="scientific">Dyella jejuensis</name>
    <dbReference type="NCBI Taxonomy" id="1432009"/>
    <lineage>
        <taxon>Bacteria</taxon>
        <taxon>Pseudomonadati</taxon>
        <taxon>Pseudomonadota</taxon>
        <taxon>Gammaproteobacteria</taxon>
        <taxon>Lysobacterales</taxon>
        <taxon>Rhodanobacteraceae</taxon>
        <taxon>Dyella</taxon>
    </lineage>
</organism>
<name>A0ABW8JNZ8_9GAMM</name>
<sequence length="373" mass="40308">MLAMARAYRAAGHEVVLAVSDLNAARFFFSGDDFPLLQAPVLRITQHPAAHQGAALNFADLLWRLGYADPVALAAATEAWVALLAQIDPTLLVYVNAPTAVLAARVRCTPTLFVGGAFDVPPTLTPLPIFREAVDPSVQELAMLREAEVTENINSILSRFQQPALKFLGELFPAEQVRLTTLPELDPFGSRLQEQYVGPIFALPAFHRAGWKNTGAGTRIFAYLHPQAPACESVLQALNSLEAEILCVMPGCPPQWPASFDRIAFYAQPLELAFLLPRARLVITSGVATTTTSLLIGLPVLSVPRTLEQHVVAHALAQTGAAKTVEGGASVESIARDIGELLEVPNYRQAAVQIAMKYMVVKFENNAQLLVGE</sequence>
<dbReference type="EMBL" id="JADIKJ010000021">
    <property type="protein sequence ID" value="MFK2901961.1"/>
    <property type="molecule type" value="Genomic_DNA"/>
</dbReference>
<dbReference type="SUPFAM" id="SSF53756">
    <property type="entry name" value="UDP-Glycosyltransferase/glycogen phosphorylase"/>
    <property type="match status" value="1"/>
</dbReference>
<protein>
    <submittedName>
        <fullName evidence="1">Uncharacterized protein</fullName>
    </submittedName>
</protein>
<accession>A0ABW8JNZ8</accession>
<proteinExistence type="predicted"/>
<evidence type="ECO:0000313" key="2">
    <source>
        <dbReference type="Proteomes" id="UP001620461"/>
    </source>
</evidence>
<dbReference type="Gene3D" id="3.40.50.2000">
    <property type="entry name" value="Glycogen Phosphorylase B"/>
    <property type="match status" value="2"/>
</dbReference>
<reference evidence="1 2" key="1">
    <citation type="submission" date="2020-10" db="EMBL/GenBank/DDBJ databases">
        <title>Phylogeny of dyella-like bacteria.</title>
        <authorList>
            <person name="Fu J."/>
        </authorList>
    </citation>
    <scope>NUCLEOTIDE SEQUENCE [LARGE SCALE GENOMIC DNA]</scope>
    <source>
        <strain evidence="1 2">JP1</strain>
    </source>
</reference>
<dbReference type="RefSeq" id="WP_404548899.1">
    <property type="nucleotide sequence ID" value="NZ_JADIKJ010000021.1"/>
</dbReference>
<dbReference type="Proteomes" id="UP001620461">
    <property type="component" value="Unassembled WGS sequence"/>
</dbReference>
<comment type="caution">
    <text evidence="1">The sequence shown here is derived from an EMBL/GenBank/DDBJ whole genome shotgun (WGS) entry which is preliminary data.</text>
</comment>
<gene>
    <name evidence="1" type="ORF">ISP15_16600</name>
</gene>